<organism evidence="16">
    <name type="scientific">Caldithrix abyssi</name>
    <dbReference type="NCBI Taxonomy" id="187145"/>
    <lineage>
        <taxon>Bacteria</taxon>
        <taxon>Pseudomonadati</taxon>
        <taxon>Calditrichota</taxon>
        <taxon>Calditrichia</taxon>
        <taxon>Calditrichales</taxon>
        <taxon>Calditrichaceae</taxon>
        <taxon>Caldithrix</taxon>
    </lineage>
</organism>
<dbReference type="EMBL" id="DRQG01000054">
    <property type="protein sequence ID" value="HGY55206.1"/>
    <property type="molecule type" value="Genomic_DNA"/>
</dbReference>
<dbReference type="HAMAP" id="MF_02004">
    <property type="entry name" value="Val_tRNA_synth_type1"/>
    <property type="match status" value="1"/>
</dbReference>
<evidence type="ECO:0000256" key="9">
    <source>
        <dbReference type="ARBA" id="ARBA00023146"/>
    </source>
</evidence>
<dbReference type="NCBIfam" id="NF004349">
    <property type="entry name" value="PRK05729.1"/>
    <property type="match status" value="1"/>
</dbReference>
<comment type="similarity">
    <text evidence="11 12">Belongs to the class-I aminoacyl-tRNA synthetase family. ValS type 1 subfamily.</text>
</comment>
<dbReference type="InterPro" id="IPR037118">
    <property type="entry name" value="Val-tRNA_synth_C_sf"/>
</dbReference>
<evidence type="ECO:0000259" key="14">
    <source>
        <dbReference type="Pfam" id="PF08264"/>
    </source>
</evidence>
<dbReference type="CDD" id="cd07962">
    <property type="entry name" value="Anticodon_Ia_Val"/>
    <property type="match status" value="1"/>
</dbReference>
<dbReference type="InterPro" id="IPR010978">
    <property type="entry name" value="tRNA-bd_arm"/>
</dbReference>
<dbReference type="Pfam" id="PF10458">
    <property type="entry name" value="Val_tRNA-synt_C"/>
    <property type="match status" value="1"/>
</dbReference>
<dbReference type="Gene3D" id="3.90.740.10">
    <property type="entry name" value="Valyl/Leucyl/Isoleucyl-tRNA synthetase, editing domain"/>
    <property type="match status" value="1"/>
</dbReference>
<dbReference type="SUPFAM" id="SSF46589">
    <property type="entry name" value="tRNA-binding arm"/>
    <property type="match status" value="1"/>
</dbReference>
<dbReference type="GO" id="GO:0004832">
    <property type="term" value="F:valine-tRNA ligase activity"/>
    <property type="evidence" value="ECO:0007669"/>
    <property type="project" value="UniProtKB-UniRule"/>
</dbReference>
<evidence type="ECO:0000256" key="11">
    <source>
        <dbReference type="ARBA" id="ARBA00060830"/>
    </source>
</evidence>
<evidence type="ECO:0000256" key="7">
    <source>
        <dbReference type="ARBA" id="ARBA00022917"/>
    </source>
</evidence>
<accession>A0A7V4TZE8</accession>
<dbReference type="SUPFAM" id="SSF52374">
    <property type="entry name" value="Nucleotidylyl transferase"/>
    <property type="match status" value="1"/>
</dbReference>
<dbReference type="InterPro" id="IPR009080">
    <property type="entry name" value="tRNAsynth_Ia_anticodon-bd"/>
</dbReference>
<feature type="domain" description="Aminoacyl-tRNA synthetase class Ia" evidence="13">
    <location>
        <begin position="17"/>
        <end position="575"/>
    </location>
</feature>
<feature type="short sequence motif" description="'KMSKS' region" evidence="12">
    <location>
        <begin position="536"/>
        <end position="540"/>
    </location>
</feature>
<comment type="domain">
    <text evidence="12">The C-terminal coiled-coil domain is crucial for aminoacylation activity.</text>
</comment>
<comment type="subcellular location">
    <subcellularLocation>
        <location evidence="1 12">Cytoplasm</location>
    </subcellularLocation>
</comment>
<dbReference type="GO" id="GO:0005524">
    <property type="term" value="F:ATP binding"/>
    <property type="evidence" value="ECO:0007669"/>
    <property type="project" value="UniProtKB-UniRule"/>
</dbReference>
<evidence type="ECO:0000259" key="13">
    <source>
        <dbReference type="Pfam" id="PF00133"/>
    </source>
</evidence>
<dbReference type="PANTHER" id="PTHR11946:SF93">
    <property type="entry name" value="VALINE--TRNA LIGASE, CHLOROPLASTIC_MITOCHONDRIAL 2"/>
    <property type="match status" value="1"/>
</dbReference>
<keyword evidence="6 12" id="KW-0067">ATP-binding</keyword>
<evidence type="ECO:0000256" key="3">
    <source>
        <dbReference type="ARBA" id="ARBA00022490"/>
    </source>
</evidence>
<evidence type="ECO:0000256" key="10">
    <source>
        <dbReference type="ARBA" id="ARBA00047552"/>
    </source>
</evidence>
<dbReference type="Gene3D" id="1.10.287.380">
    <property type="entry name" value="Valyl-tRNA synthetase, C-terminal domain"/>
    <property type="match status" value="1"/>
</dbReference>
<dbReference type="AlphaFoldDB" id="A0A7V4TZE8"/>
<dbReference type="CDD" id="cd00817">
    <property type="entry name" value="ValRS_core"/>
    <property type="match status" value="1"/>
</dbReference>
<keyword evidence="3 12" id="KW-0963">Cytoplasm</keyword>
<dbReference type="Gene3D" id="3.40.50.620">
    <property type="entry name" value="HUPs"/>
    <property type="match status" value="3"/>
</dbReference>
<dbReference type="InterPro" id="IPR014729">
    <property type="entry name" value="Rossmann-like_a/b/a_fold"/>
</dbReference>
<dbReference type="GO" id="GO:0006438">
    <property type="term" value="P:valyl-tRNA aminoacylation"/>
    <property type="evidence" value="ECO:0007669"/>
    <property type="project" value="UniProtKB-UniRule"/>
</dbReference>
<dbReference type="SUPFAM" id="SSF50677">
    <property type="entry name" value="ValRS/IleRS/LeuRS editing domain"/>
    <property type="match status" value="1"/>
</dbReference>
<proteinExistence type="inferred from homology"/>
<dbReference type="InterPro" id="IPR013155">
    <property type="entry name" value="M/V/L/I-tRNA-synth_anticd-bd"/>
</dbReference>
<keyword evidence="4 12" id="KW-0436">Ligase</keyword>
<sequence length="891" mass="103940">MSKEIAKVYNPKDVEDKWYDFWLEKNYFHAEVDPDKKPYTIVIPPPNVTSVLHMGHAYNNTVQDILIRYHRKKGYAALWLPGTDHAGIATQSVVERELAKEGKSRYDLGREKFVEKVWEWKKHHGSIIINQLKKMGCSCDWQRERFTLDEGLSRAVGEVFVRLYNKGLIYRGLRIVNWDPASATALADDEVDHKEVQGKLYHIRYKLKDSNEYIVVATTRPETLLGDTAVAVAPDDDAKRPLINKKVIIPFVNREVEIIVDSHVDKEFGSGFVKVTPAHDPNDFEIGERHDLDKVIVLDKDGKVLPVCRVFRDGDFEDELHIPESIAGKDRFEARKIIVQELERMGQLEKVENHIHAVGHSYRSRVPVEPYLSEQWFVKMKPLAKEALRVVKEGKIKFYPEGRFERTYEHWMETIRDWCISRQLWWGHRIPVWYNERGEYKVSLEDPSTADEKWEQDSDVLDTWFSSQLWPFSTLGWPDETEDLKYFYPTDTLVTAPDIIFFWVARMIMAGLEFMGEIPFHNVYFNGIVRDQQGRKMSKSLGNGIDPLEMIEEYSADAVRFTIVALSSEGQDIKIGPKSFEMGRNFSNKIWNAFRFLQMNLDKTETDYSRYKEKFTLEDRWILSRLNKTITAVSENIDKFRVNDALDAAYHFFWHDYCDWYLEMIKPRLYNAKDESEKKTALALASHVMKTSMELLHPFIPFITEEIWQHFRAADEESVVISAWPQPDESALDEEAEESVHILQEAIGSIRNIRAEMNVPPGKRVSLFVEADTAHKEFLKSQLVHFASLARVESIRDVPPDFDKTDAAVAVVKNIELFIPMADLIDRDKERQRLEKELQRLQGLEKALQNKLNNPNFLQKAPAQVVETERKKLQNIQENLQKVRQNYEKFK</sequence>
<reference evidence="16" key="1">
    <citation type="journal article" date="2020" name="mSystems">
        <title>Genome- and Community-Level Interaction Insights into Carbon Utilization and Element Cycling Functions of Hydrothermarchaeota in Hydrothermal Sediment.</title>
        <authorList>
            <person name="Zhou Z."/>
            <person name="Liu Y."/>
            <person name="Xu W."/>
            <person name="Pan J."/>
            <person name="Luo Z.H."/>
            <person name="Li M."/>
        </authorList>
    </citation>
    <scope>NUCLEOTIDE SEQUENCE [LARGE SCALE GENOMIC DNA]</scope>
    <source>
        <strain evidence="16">HyVt-577</strain>
    </source>
</reference>
<comment type="subunit">
    <text evidence="2 12">Monomer.</text>
</comment>
<feature type="binding site" evidence="12">
    <location>
        <position position="539"/>
    </location>
    <ligand>
        <name>ATP</name>
        <dbReference type="ChEBI" id="CHEBI:30616"/>
    </ligand>
</feature>
<dbReference type="FunFam" id="1.10.730.10:FF:000014">
    <property type="entry name" value="Valine--tRNA ligase"/>
    <property type="match status" value="1"/>
</dbReference>
<gene>
    <name evidence="12" type="primary">valS</name>
    <name evidence="16" type="ORF">ENK44_05885</name>
</gene>
<evidence type="ECO:0000259" key="15">
    <source>
        <dbReference type="Pfam" id="PF10458"/>
    </source>
</evidence>
<dbReference type="InterPro" id="IPR019499">
    <property type="entry name" value="Val-tRNA_synth_tRNA-bd"/>
</dbReference>
<dbReference type="FunFam" id="3.40.50.620:FF:000098">
    <property type="entry name" value="Valine--tRNA ligase"/>
    <property type="match status" value="1"/>
</dbReference>
<dbReference type="EC" id="6.1.1.9" evidence="12"/>
<comment type="caution">
    <text evidence="16">The sequence shown here is derived from an EMBL/GenBank/DDBJ whole genome shotgun (WGS) entry which is preliminary data.</text>
</comment>
<evidence type="ECO:0000256" key="5">
    <source>
        <dbReference type="ARBA" id="ARBA00022741"/>
    </source>
</evidence>
<keyword evidence="7 12" id="KW-0648">Protein biosynthesis</keyword>
<keyword evidence="9 12" id="KW-0030">Aminoacyl-tRNA synthetase</keyword>
<dbReference type="FunFam" id="1.10.287.380:FF:000001">
    <property type="entry name" value="Valine--tRNA ligase"/>
    <property type="match status" value="1"/>
</dbReference>
<evidence type="ECO:0000313" key="16">
    <source>
        <dbReference type="EMBL" id="HGY55206.1"/>
    </source>
</evidence>
<dbReference type="InterPro" id="IPR033705">
    <property type="entry name" value="Anticodon_Ia_Val"/>
</dbReference>
<dbReference type="GO" id="GO:0005829">
    <property type="term" value="C:cytosol"/>
    <property type="evidence" value="ECO:0007669"/>
    <property type="project" value="TreeGrafter"/>
</dbReference>
<dbReference type="NCBIfam" id="TIGR00422">
    <property type="entry name" value="valS"/>
    <property type="match status" value="1"/>
</dbReference>
<dbReference type="PANTHER" id="PTHR11946">
    <property type="entry name" value="VALYL-TRNA SYNTHETASES"/>
    <property type="match status" value="1"/>
</dbReference>
<comment type="domain">
    <text evidence="12">ValRS has two distinct active sites: one for aminoacylation and one for editing. The misactivated threonine is translocated from the active site to the editing site.</text>
</comment>
<feature type="domain" description="Valyl-tRNA synthetase tRNA-binding arm" evidence="15">
    <location>
        <begin position="827"/>
        <end position="889"/>
    </location>
</feature>
<dbReference type="InterPro" id="IPR009008">
    <property type="entry name" value="Val/Leu/Ile-tRNA-synth_edit"/>
</dbReference>
<dbReference type="FunFam" id="3.40.50.620:FF:000032">
    <property type="entry name" value="Valine--tRNA ligase"/>
    <property type="match status" value="1"/>
</dbReference>
<dbReference type="Gene3D" id="1.10.730.10">
    <property type="entry name" value="Isoleucyl-tRNA Synthetase, Domain 1"/>
    <property type="match status" value="1"/>
</dbReference>
<keyword evidence="5 12" id="KW-0547">Nucleotide-binding</keyword>
<dbReference type="Pfam" id="PF08264">
    <property type="entry name" value="Anticodon_1"/>
    <property type="match status" value="1"/>
</dbReference>
<dbReference type="GO" id="GO:0002161">
    <property type="term" value="F:aminoacyl-tRNA deacylase activity"/>
    <property type="evidence" value="ECO:0007669"/>
    <property type="project" value="InterPro"/>
</dbReference>
<feature type="coiled-coil region" evidence="12">
    <location>
        <begin position="824"/>
        <end position="886"/>
    </location>
</feature>
<dbReference type="InterPro" id="IPR002300">
    <property type="entry name" value="aa-tRNA-synth_Ia"/>
</dbReference>
<name>A0A7V4TZE8_CALAY</name>
<evidence type="ECO:0000256" key="6">
    <source>
        <dbReference type="ARBA" id="ARBA00022840"/>
    </source>
</evidence>
<dbReference type="Pfam" id="PF00133">
    <property type="entry name" value="tRNA-synt_1"/>
    <property type="match status" value="1"/>
</dbReference>
<evidence type="ECO:0000256" key="12">
    <source>
        <dbReference type="HAMAP-Rule" id="MF_02004"/>
    </source>
</evidence>
<evidence type="ECO:0000256" key="1">
    <source>
        <dbReference type="ARBA" id="ARBA00004496"/>
    </source>
</evidence>
<evidence type="ECO:0000256" key="2">
    <source>
        <dbReference type="ARBA" id="ARBA00011245"/>
    </source>
</evidence>
<evidence type="ECO:0000256" key="4">
    <source>
        <dbReference type="ARBA" id="ARBA00022598"/>
    </source>
</evidence>
<dbReference type="Proteomes" id="UP000885779">
    <property type="component" value="Unassembled WGS sequence"/>
</dbReference>
<protein>
    <recommendedName>
        <fullName evidence="12">Valine--tRNA ligase</fullName>
        <ecNumber evidence="12">6.1.1.9</ecNumber>
    </recommendedName>
    <alternativeName>
        <fullName evidence="12">Valyl-tRNA synthetase</fullName>
        <shortName evidence="12">ValRS</shortName>
    </alternativeName>
</protein>
<comment type="caution">
    <text evidence="12">Lacks conserved residue(s) required for the propagation of feature annotation.</text>
</comment>
<comment type="function">
    <text evidence="12">Catalyzes the attachment of valine to tRNA(Val). As ValRS can inadvertently accommodate and process structurally similar amino acids such as threonine, to avoid such errors, it has a 'posttransfer' editing activity that hydrolyzes mischarged Thr-tRNA(Val) in a tRNA-dependent manner.</text>
</comment>
<comment type="catalytic activity">
    <reaction evidence="10 12">
        <text>tRNA(Val) + L-valine + ATP = L-valyl-tRNA(Val) + AMP + diphosphate</text>
        <dbReference type="Rhea" id="RHEA:10704"/>
        <dbReference type="Rhea" id="RHEA-COMP:9672"/>
        <dbReference type="Rhea" id="RHEA-COMP:9708"/>
        <dbReference type="ChEBI" id="CHEBI:30616"/>
        <dbReference type="ChEBI" id="CHEBI:33019"/>
        <dbReference type="ChEBI" id="CHEBI:57762"/>
        <dbReference type="ChEBI" id="CHEBI:78442"/>
        <dbReference type="ChEBI" id="CHEBI:78537"/>
        <dbReference type="ChEBI" id="CHEBI:456215"/>
        <dbReference type="EC" id="6.1.1.9"/>
    </reaction>
</comment>
<keyword evidence="8 12" id="KW-0175">Coiled coil</keyword>
<dbReference type="InterPro" id="IPR002303">
    <property type="entry name" value="Valyl-tRNA_ligase"/>
</dbReference>
<dbReference type="PRINTS" id="PR00986">
    <property type="entry name" value="TRNASYNTHVAL"/>
</dbReference>
<dbReference type="SUPFAM" id="SSF47323">
    <property type="entry name" value="Anticodon-binding domain of a subclass of class I aminoacyl-tRNA synthetases"/>
    <property type="match status" value="1"/>
</dbReference>
<evidence type="ECO:0000256" key="8">
    <source>
        <dbReference type="ARBA" id="ARBA00023054"/>
    </source>
</evidence>
<feature type="domain" description="Methionyl/Valyl/Leucyl/Isoleucyl-tRNA synthetase anticodon-binding" evidence="14">
    <location>
        <begin position="619"/>
        <end position="766"/>
    </location>
</feature>